<dbReference type="Proteomes" id="UP000199071">
    <property type="component" value="Unassembled WGS sequence"/>
</dbReference>
<reference evidence="2 3" key="1">
    <citation type="submission" date="2016-10" db="EMBL/GenBank/DDBJ databases">
        <authorList>
            <person name="de Groot N.N."/>
        </authorList>
    </citation>
    <scope>NUCLEOTIDE SEQUENCE [LARGE SCALE GENOMIC DNA]</scope>
    <source>
        <strain evidence="2 3">ATCC 35022</strain>
    </source>
</reference>
<keyword evidence="2" id="KW-0378">Hydrolase</keyword>
<protein>
    <submittedName>
        <fullName evidence="2">Putative restriction endonuclease</fullName>
    </submittedName>
</protein>
<keyword evidence="2" id="KW-0540">Nuclease</keyword>
<proteinExistence type="predicted"/>
<accession>A0A1G6EKC6</accession>
<evidence type="ECO:0000259" key="1">
    <source>
        <dbReference type="Pfam" id="PF13391"/>
    </source>
</evidence>
<organism evidence="2 3">
    <name type="scientific">Bauldia litoralis</name>
    <dbReference type="NCBI Taxonomy" id="665467"/>
    <lineage>
        <taxon>Bacteria</taxon>
        <taxon>Pseudomonadati</taxon>
        <taxon>Pseudomonadota</taxon>
        <taxon>Alphaproteobacteria</taxon>
        <taxon>Hyphomicrobiales</taxon>
        <taxon>Kaistiaceae</taxon>
        <taxon>Bauldia</taxon>
    </lineage>
</organism>
<keyword evidence="3" id="KW-1185">Reference proteome</keyword>
<dbReference type="AlphaFoldDB" id="A0A1G6EKC6"/>
<evidence type="ECO:0000313" key="2">
    <source>
        <dbReference type="EMBL" id="SDB57792.1"/>
    </source>
</evidence>
<gene>
    <name evidence="2" type="ORF">SAMN02982931_04616</name>
</gene>
<dbReference type="InterPro" id="IPR003615">
    <property type="entry name" value="HNH_nuc"/>
</dbReference>
<evidence type="ECO:0000313" key="3">
    <source>
        <dbReference type="Proteomes" id="UP000199071"/>
    </source>
</evidence>
<dbReference type="GO" id="GO:0004519">
    <property type="term" value="F:endonuclease activity"/>
    <property type="evidence" value="ECO:0007669"/>
    <property type="project" value="UniProtKB-KW"/>
</dbReference>
<keyword evidence="2" id="KW-0255">Endonuclease</keyword>
<name>A0A1G6EKC6_9HYPH</name>
<feature type="domain" description="HNH nuclease" evidence="1">
    <location>
        <begin position="163"/>
        <end position="216"/>
    </location>
</feature>
<dbReference type="Pfam" id="PF13391">
    <property type="entry name" value="HNH_2"/>
    <property type="match status" value="1"/>
</dbReference>
<dbReference type="CDD" id="cd00085">
    <property type="entry name" value="HNHc"/>
    <property type="match status" value="1"/>
</dbReference>
<sequence length="269" mass="30002">MGDWIVYREPRRGNGREGYVAVARVTQIESDPSKSGFSYAYVDDFLPFDVVVSLRRGARFYERKLNEVENPSRIGAALQGRSIRTISEDEFGAIAVAGLHETLDPANAIRLELDSRHADAEVLAMVSAAPEEQERRIAQMLVNRKIRDAAFRRAVVDAYDGRCAVTRLRIINGGGKAEAQAAHIWPVAEGGPDVVQNGIALSATCHWLFDRHLISLTDDFGLLVSHNKVPSELRVLFAQQLDRIHLPVDRQLWPHPSYLGRHREAFAAA</sequence>
<dbReference type="EMBL" id="FMXQ01000013">
    <property type="protein sequence ID" value="SDB57792.1"/>
    <property type="molecule type" value="Genomic_DNA"/>
</dbReference>